<sequence length="36" mass="4250">MLAVKMPQKRGRVQGFYRAESKKCNGDCRMLKKEYV</sequence>
<organism evidence="1 2">
    <name type="scientific">Kosakonia quasisacchari</name>
    <dbReference type="NCBI Taxonomy" id="2529380"/>
    <lineage>
        <taxon>Bacteria</taxon>
        <taxon>Pseudomonadati</taxon>
        <taxon>Pseudomonadota</taxon>
        <taxon>Gammaproteobacteria</taxon>
        <taxon>Enterobacterales</taxon>
        <taxon>Enterobacteriaceae</taxon>
        <taxon>Kosakonia</taxon>
    </lineage>
</organism>
<protein>
    <submittedName>
        <fullName evidence="1">Peroxiredoxin</fullName>
    </submittedName>
</protein>
<evidence type="ECO:0000313" key="1">
    <source>
        <dbReference type="EMBL" id="TCC14938.1"/>
    </source>
</evidence>
<accession>A0A4R0HWC6</accession>
<dbReference type="AlphaFoldDB" id="A0A4R0HWC6"/>
<dbReference type="EMBL" id="SJOP01000001">
    <property type="protein sequence ID" value="TCC14938.1"/>
    <property type="molecule type" value="Genomic_DNA"/>
</dbReference>
<evidence type="ECO:0000313" key="2">
    <source>
        <dbReference type="Proteomes" id="UP000291793"/>
    </source>
</evidence>
<dbReference type="OrthoDB" id="6589928at2"/>
<gene>
    <name evidence="1" type="ORF">E0L21_01410</name>
</gene>
<keyword evidence="2" id="KW-1185">Reference proteome</keyword>
<comment type="caution">
    <text evidence="1">The sequence shown here is derived from an EMBL/GenBank/DDBJ whole genome shotgun (WGS) entry which is preliminary data.</text>
</comment>
<dbReference type="Proteomes" id="UP000291793">
    <property type="component" value="Unassembled WGS sequence"/>
</dbReference>
<proteinExistence type="predicted"/>
<reference evidence="1 2" key="1">
    <citation type="submission" date="2019-02" db="EMBL/GenBank/DDBJ databases">
        <title>The draft genome of Kosakonia quasisacchari strain WCHKQ120001.</title>
        <authorList>
            <person name="Wang C."/>
            <person name="Feng Y."/>
            <person name="Zong Z."/>
        </authorList>
    </citation>
    <scope>NUCLEOTIDE SEQUENCE [LARGE SCALE GENOMIC DNA]</scope>
    <source>
        <strain evidence="1 2">WCHKQ120001</strain>
    </source>
</reference>
<name>A0A4R0HWC6_9ENTR</name>